<keyword evidence="1" id="KW-0175">Coiled coil</keyword>
<evidence type="ECO:0008006" key="5">
    <source>
        <dbReference type="Google" id="ProtNLM"/>
    </source>
</evidence>
<sequence length="174" mass="20639">MTTDTKELKYEPSDMALMLEIKESTLRKYSLLLEKEGYTFHKGSVGRRWYSDSDLMVLRRFMELKNGDMSLETACHAVVAWAKGRNIAPSVMENANDLRDSERYLLDKLEKQNELIQELFARLDRQEEFFKQRDEWLIEKLKEQNEKPKLQLESETNSEQKPKPTFLSKLFGHR</sequence>
<evidence type="ECO:0000256" key="2">
    <source>
        <dbReference type="SAM" id="MobiDB-lite"/>
    </source>
</evidence>
<keyword evidence="3" id="KW-0614">Plasmid</keyword>
<feature type="compositionally biased region" description="Basic and acidic residues" evidence="2">
    <location>
        <begin position="147"/>
        <end position="162"/>
    </location>
</feature>
<name>I0JTP8_HALH3</name>
<dbReference type="RefSeq" id="WP_014645402.1">
    <property type="nucleotide sequence ID" value="NC_017670.1"/>
</dbReference>
<geneLocation type="plasmid" evidence="3 4">
    <name>PL3</name>
</geneLocation>
<dbReference type="InterPro" id="IPR009061">
    <property type="entry name" value="DNA-bd_dom_put_sf"/>
</dbReference>
<proteinExistence type="predicted"/>
<feature type="region of interest" description="Disordered" evidence="2">
    <location>
        <begin position="147"/>
        <end position="174"/>
    </location>
</feature>
<dbReference type="Gene3D" id="1.10.1660.10">
    <property type="match status" value="1"/>
</dbReference>
<dbReference type="Proteomes" id="UP000007397">
    <property type="component" value="Plasmid PL3"/>
</dbReference>
<evidence type="ECO:0000313" key="3">
    <source>
        <dbReference type="EMBL" id="CCG47521.1"/>
    </source>
</evidence>
<dbReference type="PATRIC" id="fig|866895.3.peg.4227"/>
<dbReference type="SUPFAM" id="SSF46955">
    <property type="entry name" value="Putative DNA-binding domain"/>
    <property type="match status" value="1"/>
</dbReference>
<keyword evidence="4" id="KW-1185">Reference proteome</keyword>
<dbReference type="HOGENOM" id="CLU_112327_0_1_9"/>
<reference evidence="3 4" key="1">
    <citation type="journal article" date="2013" name="Environ. Microbiol.">
        <title>Chloride and organic osmolytes: a hybrid strategy to cope with elevated salinities by the moderately halophilic, chloride-dependent bacterium Halobacillus halophilus.</title>
        <authorList>
            <person name="Saum S.H."/>
            <person name="Pfeiffer F."/>
            <person name="Palm P."/>
            <person name="Rampp M."/>
            <person name="Schuster S.C."/>
            <person name="Muller V."/>
            <person name="Oesterhelt D."/>
        </authorList>
    </citation>
    <scope>NUCLEOTIDE SEQUENCE [LARGE SCALE GENOMIC DNA]</scope>
    <source>
        <strain evidence="4">ATCC 35676 / DSM 2266 / JCM 20832 / NBRC 102448/ NCIMB 2269</strain>
        <plasmid evidence="4">PL3</plasmid>
    </source>
</reference>
<feature type="coiled-coil region" evidence="1">
    <location>
        <begin position="92"/>
        <end position="129"/>
    </location>
</feature>
<accession>I0JTP8</accession>
<protein>
    <recommendedName>
        <fullName evidence="5">HTH merR-type domain-containing protein</fullName>
    </recommendedName>
</protein>
<organism evidence="3 4">
    <name type="scientific">Halobacillus halophilus (strain ATCC 35676 / DSM 2266 / JCM 20832 / KCTC 3685 / LMG 17431 / NBRC 102448 / NCIMB 2269)</name>
    <name type="common">Sporosarcina halophila</name>
    <dbReference type="NCBI Taxonomy" id="866895"/>
    <lineage>
        <taxon>Bacteria</taxon>
        <taxon>Bacillati</taxon>
        <taxon>Bacillota</taxon>
        <taxon>Bacilli</taxon>
        <taxon>Bacillales</taxon>
        <taxon>Bacillaceae</taxon>
        <taxon>Halobacillus</taxon>
    </lineage>
</organism>
<dbReference type="AlphaFoldDB" id="I0JTP8"/>
<evidence type="ECO:0000313" key="4">
    <source>
        <dbReference type="Proteomes" id="UP000007397"/>
    </source>
</evidence>
<dbReference type="EMBL" id="HE717025">
    <property type="protein sequence ID" value="CCG47521.1"/>
    <property type="molecule type" value="Genomic_DNA"/>
</dbReference>
<gene>
    <name evidence="3" type="ordered locus">HBHAL_7002</name>
</gene>
<dbReference type="KEGG" id="hhd:HBHAL_7002"/>
<evidence type="ECO:0000256" key="1">
    <source>
        <dbReference type="SAM" id="Coils"/>
    </source>
</evidence>